<evidence type="ECO:0000256" key="1">
    <source>
        <dbReference type="ARBA" id="ARBA00011073"/>
    </source>
</evidence>
<dbReference type="PROSITE" id="PS51272">
    <property type="entry name" value="SLH"/>
    <property type="match status" value="1"/>
</dbReference>
<dbReference type="InterPro" id="IPR036852">
    <property type="entry name" value="Peptidase_S8/S53_dom_sf"/>
</dbReference>
<dbReference type="InterPro" id="IPR001119">
    <property type="entry name" value="SLH_dom"/>
</dbReference>
<keyword evidence="6" id="KW-0732">Signal</keyword>
<feature type="active site" description="Charge relay system" evidence="5">
    <location>
        <position position="150"/>
    </location>
</feature>
<evidence type="ECO:0000256" key="6">
    <source>
        <dbReference type="SAM" id="SignalP"/>
    </source>
</evidence>
<dbReference type="Gene3D" id="3.40.50.200">
    <property type="entry name" value="Peptidase S8/S53 domain"/>
    <property type="match status" value="1"/>
</dbReference>
<evidence type="ECO:0000256" key="5">
    <source>
        <dbReference type="PROSITE-ProRule" id="PRU01240"/>
    </source>
</evidence>
<evidence type="ECO:0000313" key="8">
    <source>
        <dbReference type="EMBL" id="GAA0860079.1"/>
    </source>
</evidence>
<dbReference type="Pfam" id="PF00082">
    <property type="entry name" value="Peptidase_S8"/>
    <property type="match status" value="1"/>
</dbReference>
<comment type="similarity">
    <text evidence="1 5">Belongs to the peptidase S8 family.</text>
</comment>
<protein>
    <recommendedName>
        <fullName evidence="7">SLH domain-containing protein</fullName>
    </recommendedName>
</protein>
<sequence>MMKKFTINALAAATMALTLPSDALAEAVIGKQLAELLPTMTSAETVMAVVTYNQLDPVSTDQLEHLSGLGISQAVQFSSVPIIGVVANVDQIQAIAQRDDVRSVWLNRQLEYFNSDARQITGVDALQGEDFVARNGMEYTGKGVTIMVNDSGIDATHLDLFFGDKVIDNVQGITHANALRITGVTEGMVIKNQPNTDTNSGHGTHVAGTIAGLGTMSDGKYVGAAPDAKLVGYGSGAVIAILDTIGAYDYAISNVYSYESPLRVMSNSWGTSGKFDPTGPVALASYKAHKVGILSVFAAGNSGSGEDTNNPYAQIPWGMAIGAGEKNGTLANFSSRGYKWESGDFSMPDGSEWTYNNEITVVAPGVNIISTRATTNAGANGKANDIGAMDEAHIPFYTMISGTSMATPHVSGIVALMLEANPSLDNSTIKKLIQETATNMPGYERYEVGAGYINARAAVAAAKNYDMDHKTTVNNLQEKSFNANAVIEISDKTYEDTIWATPVGSTEPVLPDEFKFEVHPEAVWVKASAMTFANTAKLVLIDPLGNEYFGNMTLPVLTTQMRVAAPAMEGIWTVRVDGITTLSGVAIDPAGATNGPMSPDYYDVTITFEDLIGFEGVDDIEGHPYEKAIQYAVGERLVDGFNDRGFRPDAKLKRKDLAKYLVMGGAVRQYRDLDNESQPQLTSVPKAYKAFAESVSVSGGALKDDTRNQMPIMLNQGGDFDPKGRVTKLDLAYSLVQVLGMEDAALAFDVNSDITVDYKGQSIVLADQNSIPEHLKGYVQVALELSLLNVNYGLEQGPYDLMPTLTATFNPDYRVSRGEYAITAGRLSAQYFQ</sequence>
<feature type="active site" description="Charge relay system" evidence="5">
    <location>
        <position position="202"/>
    </location>
</feature>
<dbReference type="PANTHER" id="PTHR43806:SF11">
    <property type="entry name" value="CEREVISIN-RELATED"/>
    <property type="match status" value="1"/>
</dbReference>
<dbReference type="InterPro" id="IPR050131">
    <property type="entry name" value="Peptidase_S8_subtilisin-like"/>
</dbReference>
<keyword evidence="3 5" id="KW-0378">Hydrolase</keyword>
<keyword evidence="4 5" id="KW-0720">Serine protease</keyword>
<feature type="active site" description="Charge relay system" evidence="5">
    <location>
        <position position="404"/>
    </location>
</feature>
<keyword evidence="9" id="KW-1185">Reference proteome</keyword>
<name>A0ABP3X3C3_9ALTE</name>
<dbReference type="InterPro" id="IPR023828">
    <property type="entry name" value="Peptidase_S8_Ser-AS"/>
</dbReference>
<evidence type="ECO:0000256" key="2">
    <source>
        <dbReference type="ARBA" id="ARBA00022670"/>
    </source>
</evidence>
<dbReference type="PANTHER" id="PTHR43806">
    <property type="entry name" value="PEPTIDASE S8"/>
    <property type="match status" value="1"/>
</dbReference>
<dbReference type="PROSITE" id="PS51892">
    <property type="entry name" value="SUBTILASE"/>
    <property type="match status" value="1"/>
</dbReference>
<gene>
    <name evidence="8" type="ORF">GCM10009114_35900</name>
</gene>
<dbReference type="Pfam" id="PF00395">
    <property type="entry name" value="SLH"/>
    <property type="match status" value="1"/>
</dbReference>
<dbReference type="PROSITE" id="PS00137">
    <property type="entry name" value="SUBTILASE_HIS"/>
    <property type="match status" value="1"/>
</dbReference>
<organism evidence="8 9">
    <name type="scientific">Aliiglaciecola litoralis</name>
    <dbReference type="NCBI Taxonomy" id="582857"/>
    <lineage>
        <taxon>Bacteria</taxon>
        <taxon>Pseudomonadati</taxon>
        <taxon>Pseudomonadota</taxon>
        <taxon>Gammaproteobacteria</taxon>
        <taxon>Alteromonadales</taxon>
        <taxon>Alteromonadaceae</taxon>
        <taxon>Aliiglaciecola</taxon>
    </lineage>
</organism>
<dbReference type="InterPro" id="IPR015500">
    <property type="entry name" value="Peptidase_S8_subtilisin-rel"/>
</dbReference>
<feature type="chain" id="PRO_5045119479" description="SLH domain-containing protein" evidence="6">
    <location>
        <begin position="26"/>
        <end position="833"/>
    </location>
</feature>
<reference evidence="9" key="1">
    <citation type="journal article" date="2019" name="Int. J. Syst. Evol. Microbiol.">
        <title>The Global Catalogue of Microorganisms (GCM) 10K type strain sequencing project: providing services to taxonomists for standard genome sequencing and annotation.</title>
        <authorList>
            <consortium name="The Broad Institute Genomics Platform"/>
            <consortium name="The Broad Institute Genome Sequencing Center for Infectious Disease"/>
            <person name="Wu L."/>
            <person name="Ma J."/>
        </authorList>
    </citation>
    <scope>NUCLEOTIDE SEQUENCE [LARGE SCALE GENOMIC DNA]</scope>
    <source>
        <strain evidence="9">JCM 15896</strain>
    </source>
</reference>
<proteinExistence type="inferred from homology"/>
<dbReference type="SUPFAM" id="SSF52743">
    <property type="entry name" value="Subtilisin-like"/>
    <property type="match status" value="1"/>
</dbReference>
<evidence type="ECO:0000256" key="3">
    <source>
        <dbReference type="ARBA" id="ARBA00022801"/>
    </source>
</evidence>
<accession>A0ABP3X3C3</accession>
<keyword evidence="2 5" id="KW-0645">Protease</keyword>
<dbReference type="InterPro" id="IPR022398">
    <property type="entry name" value="Peptidase_S8_His-AS"/>
</dbReference>
<comment type="caution">
    <text evidence="8">The sequence shown here is derived from an EMBL/GenBank/DDBJ whole genome shotgun (WGS) entry which is preliminary data.</text>
</comment>
<feature type="domain" description="SLH" evidence="7">
    <location>
        <begin position="612"/>
        <end position="675"/>
    </location>
</feature>
<dbReference type="EMBL" id="BAAAFD010000018">
    <property type="protein sequence ID" value="GAA0860079.1"/>
    <property type="molecule type" value="Genomic_DNA"/>
</dbReference>
<dbReference type="InterPro" id="IPR000209">
    <property type="entry name" value="Peptidase_S8/S53_dom"/>
</dbReference>
<feature type="signal peptide" evidence="6">
    <location>
        <begin position="1"/>
        <end position="25"/>
    </location>
</feature>
<evidence type="ECO:0000256" key="4">
    <source>
        <dbReference type="ARBA" id="ARBA00022825"/>
    </source>
</evidence>
<dbReference type="PROSITE" id="PS00138">
    <property type="entry name" value="SUBTILASE_SER"/>
    <property type="match status" value="1"/>
</dbReference>
<dbReference type="PRINTS" id="PR00723">
    <property type="entry name" value="SUBTILISIN"/>
</dbReference>
<evidence type="ECO:0000259" key="7">
    <source>
        <dbReference type="PROSITE" id="PS51272"/>
    </source>
</evidence>
<dbReference type="Proteomes" id="UP001500359">
    <property type="component" value="Unassembled WGS sequence"/>
</dbReference>
<evidence type="ECO:0000313" key="9">
    <source>
        <dbReference type="Proteomes" id="UP001500359"/>
    </source>
</evidence>